<comment type="caution">
    <text evidence="2">The sequence shown here is derived from an EMBL/GenBank/DDBJ whole genome shotgun (WGS) entry which is preliminary data.</text>
</comment>
<sequence>ILEATASIGMDLKVEESGTLDLLADCMAQETVEARVDVLHISCHGVLDPQPCLVLEDEQGGRVTASAEQLAGKLGGSLPRLLCLSACKTAEAGSLALDMIRLGMPSVLGWGGSVGDGEATQFAAGLYQRLARHEQLAEAVARARLDLLRPQGHAPGGLSRRPAQPEQRARDWHLARLFLGPTGGGVLSEGRQARGRLDAEYVKKAFLNPRDQKVPVAGPREFVGRRREIQTILKVFRERSHAGVLV</sequence>
<feature type="domain" description="CHAT" evidence="1">
    <location>
        <begin position="18"/>
        <end position="172"/>
    </location>
</feature>
<reference evidence="2" key="1">
    <citation type="journal article" date="2014" name="Front. Microbiol.">
        <title>High frequency of phylogenetically diverse reductive dehalogenase-homologous genes in deep subseafloor sedimentary metagenomes.</title>
        <authorList>
            <person name="Kawai M."/>
            <person name="Futagami T."/>
            <person name="Toyoda A."/>
            <person name="Takaki Y."/>
            <person name="Nishi S."/>
            <person name="Hori S."/>
            <person name="Arai W."/>
            <person name="Tsubouchi T."/>
            <person name="Morono Y."/>
            <person name="Uchiyama I."/>
            <person name="Ito T."/>
            <person name="Fujiyama A."/>
            <person name="Inagaki F."/>
            <person name="Takami H."/>
        </authorList>
    </citation>
    <scope>NUCLEOTIDE SEQUENCE</scope>
    <source>
        <strain evidence="2">Expedition CK06-06</strain>
    </source>
</reference>
<dbReference type="Pfam" id="PF12770">
    <property type="entry name" value="CHAT"/>
    <property type="match status" value="1"/>
</dbReference>
<name>X0WR05_9ZZZZ</name>
<accession>X0WR05</accession>
<gene>
    <name evidence="2" type="ORF">S01H1_70379</name>
</gene>
<feature type="non-terminal residue" evidence="2">
    <location>
        <position position="246"/>
    </location>
</feature>
<feature type="non-terminal residue" evidence="2">
    <location>
        <position position="1"/>
    </location>
</feature>
<evidence type="ECO:0000313" key="2">
    <source>
        <dbReference type="EMBL" id="GAG33080.1"/>
    </source>
</evidence>
<protein>
    <recommendedName>
        <fullName evidence="1">CHAT domain-containing protein</fullName>
    </recommendedName>
</protein>
<evidence type="ECO:0000259" key="1">
    <source>
        <dbReference type="Pfam" id="PF12770"/>
    </source>
</evidence>
<proteinExistence type="predicted"/>
<organism evidence="2">
    <name type="scientific">marine sediment metagenome</name>
    <dbReference type="NCBI Taxonomy" id="412755"/>
    <lineage>
        <taxon>unclassified sequences</taxon>
        <taxon>metagenomes</taxon>
        <taxon>ecological metagenomes</taxon>
    </lineage>
</organism>
<dbReference type="EMBL" id="BARS01046799">
    <property type="protein sequence ID" value="GAG33080.1"/>
    <property type="molecule type" value="Genomic_DNA"/>
</dbReference>
<dbReference type="InterPro" id="IPR024983">
    <property type="entry name" value="CHAT_dom"/>
</dbReference>
<dbReference type="AlphaFoldDB" id="X0WR05"/>